<dbReference type="InterPro" id="IPR014922">
    <property type="entry name" value="YdhG-like"/>
</dbReference>
<dbReference type="Pfam" id="PF08818">
    <property type="entry name" value="DUF1801"/>
    <property type="match status" value="1"/>
</dbReference>
<sequence>MKELDHYFMQQEEPVRGCLLALREVILSANDSITPAWKWRLPFFYYKKKMLCYLSFHKKHKKPYLAIVEGRQIDHPALLAENRTRMKIMLIDPNEDLPMETIQAILQQALALY</sequence>
<reference evidence="2 3" key="1">
    <citation type="submission" date="2019-10" db="EMBL/GenBank/DDBJ databases">
        <title>Draft Genome Sequence of Cytophagaceae sp. SJW1-29.</title>
        <authorList>
            <person name="Choi A."/>
        </authorList>
    </citation>
    <scope>NUCLEOTIDE SEQUENCE [LARGE SCALE GENOMIC DNA]</scope>
    <source>
        <strain evidence="2 3">SJW1-29</strain>
    </source>
</reference>
<evidence type="ECO:0000259" key="1">
    <source>
        <dbReference type="Pfam" id="PF08818"/>
    </source>
</evidence>
<evidence type="ECO:0000313" key="3">
    <source>
        <dbReference type="Proteomes" id="UP000479293"/>
    </source>
</evidence>
<protein>
    <submittedName>
        <fullName evidence="2">DUF1801 domain-containing protein</fullName>
    </submittedName>
</protein>
<organism evidence="2 3">
    <name type="scientific">Salmonirosea aquatica</name>
    <dbReference type="NCBI Taxonomy" id="2654236"/>
    <lineage>
        <taxon>Bacteria</taxon>
        <taxon>Pseudomonadati</taxon>
        <taxon>Bacteroidota</taxon>
        <taxon>Cytophagia</taxon>
        <taxon>Cytophagales</taxon>
        <taxon>Spirosomataceae</taxon>
        <taxon>Salmonirosea</taxon>
    </lineage>
</organism>
<dbReference type="SUPFAM" id="SSF159888">
    <property type="entry name" value="YdhG-like"/>
    <property type="match status" value="1"/>
</dbReference>
<dbReference type="EMBL" id="WHLY01000002">
    <property type="protein sequence ID" value="MPR32023.1"/>
    <property type="molecule type" value="Genomic_DNA"/>
</dbReference>
<evidence type="ECO:0000313" key="2">
    <source>
        <dbReference type="EMBL" id="MPR32023.1"/>
    </source>
</evidence>
<feature type="domain" description="YdhG-like" evidence="1">
    <location>
        <begin position="16"/>
        <end position="110"/>
    </location>
</feature>
<proteinExistence type="predicted"/>
<dbReference type="Proteomes" id="UP000479293">
    <property type="component" value="Unassembled WGS sequence"/>
</dbReference>
<accession>A0A7C9BDD5</accession>
<gene>
    <name evidence="2" type="ORF">GBK04_01355</name>
</gene>
<dbReference type="RefSeq" id="WP_152756200.1">
    <property type="nucleotide sequence ID" value="NZ_WHLY01000002.1"/>
</dbReference>
<dbReference type="AlphaFoldDB" id="A0A7C9BDD5"/>
<name>A0A7C9BDD5_9BACT</name>
<dbReference type="Gene3D" id="3.90.1150.200">
    <property type="match status" value="1"/>
</dbReference>
<keyword evidence="3" id="KW-1185">Reference proteome</keyword>
<comment type="caution">
    <text evidence="2">The sequence shown here is derived from an EMBL/GenBank/DDBJ whole genome shotgun (WGS) entry which is preliminary data.</text>
</comment>